<dbReference type="KEGG" id="nva:G3M78_05515"/>
<dbReference type="AlphaFoldDB" id="A0A7T0C1L3"/>
<organism evidence="2 3">
    <name type="scientific">Candidatus Nitrohelix vancouverensis</name>
    <dbReference type="NCBI Taxonomy" id="2705534"/>
    <lineage>
        <taxon>Bacteria</taxon>
        <taxon>Pseudomonadati</taxon>
        <taxon>Nitrospinota/Tectimicrobiota group</taxon>
        <taxon>Nitrospinota</taxon>
        <taxon>Nitrospinia</taxon>
        <taxon>Nitrospinales</taxon>
        <taxon>Nitrospinaceae</taxon>
        <taxon>Candidatus Nitrohelix</taxon>
    </lineage>
</organism>
<dbReference type="PANTHER" id="PTHR43245">
    <property type="entry name" value="BIFUNCTIONAL POLYMYXIN RESISTANCE PROTEIN ARNA"/>
    <property type="match status" value="1"/>
</dbReference>
<dbReference type="CDD" id="cd08946">
    <property type="entry name" value="SDR_e"/>
    <property type="match status" value="1"/>
</dbReference>
<dbReference type="InterPro" id="IPR001509">
    <property type="entry name" value="Epimerase_deHydtase"/>
</dbReference>
<evidence type="ECO:0000313" key="2">
    <source>
        <dbReference type="EMBL" id="QPJ64872.1"/>
    </source>
</evidence>
<evidence type="ECO:0000259" key="1">
    <source>
        <dbReference type="Pfam" id="PF01370"/>
    </source>
</evidence>
<reference evidence="3" key="1">
    <citation type="submission" date="2020-02" db="EMBL/GenBank/DDBJ databases">
        <title>Genomic and physiological characterization of two novel Nitrospinaceae genera.</title>
        <authorList>
            <person name="Mueller A.J."/>
            <person name="Jung M.-Y."/>
            <person name="Strachan C.R."/>
            <person name="Herbold C.W."/>
            <person name="Kirkegaard R.H."/>
            <person name="Daims H."/>
        </authorList>
    </citation>
    <scope>NUCLEOTIDE SEQUENCE [LARGE SCALE GENOMIC DNA]</scope>
</reference>
<dbReference type="Pfam" id="PF01370">
    <property type="entry name" value="Epimerase"/>
    <property type="match status" value="1"/>
</dbReference>
<feature type="domain" description="NAD-dependent epimerase/dehydratase" evidence="1">
    <location>
        <begin position="2"/>
        <end position="236"/>
    </location>
</feature>
<dbReference type="Proteomes" id="UP000594464">
    <property type="component" value="Chromosome"/>
</dbReference>
<evidence type="ECO:0000313" key="3">
    <source>
        <dbReference type="Proteomes" id="UP000594464"/>
    </source>
</evidence>
<sequence>MILITGNLGYIGQRMTRFFQKQGHEVSGIDSQLYRGCDFSNGAPPLTKQLIKDVRDVTAADLKGAQTVIHLAALSTDYLGEMNPALTYDINETASVKLAELSREAGVERYIFSSSCSLYGVADNARPIDEAGKLNPLTAYAKAKANAEEQIVRLANDDFHPVLMRNATVYGVSPAIRLDLVVNVMVACAMLKNEVTIFGDGEHWRPLVHVEDLCRAFQAVHEAPVEAIHNQAFNVGVPDENYQVKDIALRVKEALPEQDVAMMFTPGEGGRTYRVDCSKLGAVIPSYQPQWNLDSGIQELIAAYREKGLSLQGFESDKFFRIKRIKSLMQEQVLNEDLRFSS</sequence>
<dbReference type="PANTHER" id="PTHR43245:SF23">
    <property type="entry name" value="NAD(P)-BINDING DOMAIN-CONTAINING PROTEIN"/>
    <property type="match status" value="1"/>
</dbReference>
<gene>
    <name evidence="2" type="ORF">G3M78_05515</name>
</gene>
<dbReference type="Gene3D" id="3.40.50.720">
    <property type="entry name" value="NAD(P)-binding Rossmann-like Domain"/>
    <property type="match status" value="1"/>
</dbReference>
<dbReference type="SUPFAM" id="SSF51735">
    <property type="entry name" value="NAD(P)-binding Rossmann-fold domains"/>
    <property type="match status" value="1"/>
</dbReference>
<protein>
    <submittedName>
        <fullName evidence="2">NAD(P)-dependent oxidoreductase</fullName>
    </submittedName>
</protein>
<dbReference type="EMBL" id="CP048620">
    <property type="protein sequence ID" value="QPJ64872.1"/>
    <property type="molecule type" value="Genomic_DNA"/>
</dbReference>
<proteinExistence type="predicted"/>
<dbReference type="InterPro" id="IPR050177">
    <property type="entry name" value="Lipid_A_modif_metabolic_enz"/>
</dbReference>
<dbReference type="InterPro" id="IPR036291">
    <property type="entry name" value="NAD(P)-bd_dom_sf"/>
</dbReference>
<name>A0A7T0C1L3_9BACT</name>
<accession>A0A7T0C1L3</accession>